<dbReference type="SUPFAM" id="SSF81296">
    <property type="entry name" value="E set domains"/>
    <property type="match status" value="1"/>
</dbReference>
<dbReference type="SMART" id="SM00557">
    <property type="entry name" value="IG_FLMN"/>
    <property type="match status" value="1"/>
</dbReference>
<dbReference type="Proteomes" id="UP000675881">
    <property type="component" value="Chromosome 5"/>
</dbReference>
<accession>A0A7R8H838</accession>
<evidence type="ECO:0000256" key="5">
    <source>
        <dbReference type="ARBA" id="ARBA00022833"/>
    </source>
</evidence>
<evidence type="ECO:0000256" key="1">
    <source>
        <dbReference type="ARBA" id="ARBA00008518"/>
    </source>
</evidence>
<dbReference type="PROSITE" id="PS00518">
    <property type="entry name" value="ZF_RING_1"/>
    <property type="match status" value="1"/>
</dbReference>
<dbReference type="InterPro" id="IPR017868">
    <property type="entry name" value="Filamin/ABP280_repeat-like"/>
</dbReference>
<protein>
    <submittedName>
        <fullName evidence="6">TRIM71</fullName>
        <ecNumber evidence="6">2.3.2.27</ecNumber>
    </submittedName>
</protein>
<dbReference type="AlphaFoldDB" id="A0A7R8H838"/>
<keyword evidence="7" id="KW-1185">Reference proteome</keyword>
<dbReference type="InterPro" id="IPR017907">
    <property type="entry name" value="Znf_RING_CS"/>
</dbReference>
<dbReference type="InterPro" id="IPR018957">
    <property type="entry name" value="Znf_C3HC4_RING-type"/>
</dbReference>
<keyword evidence="2" id="KW-0479">Metal-binding</keyword>
<dbReference type="PROSITE" id="PS50194">
    <property type="entry name" value="FILAMIN_REPEAT"/>
    <property type="match status" value="1"/>
</dbReference>
<dbReference type="InterPro" id="IPR001258">
    <property type="entry name" value="NHL_repeat"/>
</dbReference>
<evidence type="ECO:0000313" key="6">
    <source>
        <dbReference type="EMBL" id="CAF2934781.1"/>
    </source>
</evidence>
<dbReference type="InterPro" id="IPR001841">
    <property type="entry name" value="Znf_RING"/>
</dbReference>
<dbReference type="InterPro" id="IPR014756">
    <property type="entry name" value="Ig_E-set"/>
</dbReference>
<dbReference type="PROSITE" id="PS51125">
    <property type="entry name" value="NHL"/>
    <property type="match status" value="4"/>
</dbReference>
<dbReference type="PROSITE" id="PS50089">
    <property type="entry name" value="ZF_RING_2"/>
    <property type="match status" value="1"/>
</dbReference>
<dbReference type="Pfam" id="PF00097">
    <property type="entry name" value="zf-C3HC4"/>
    <property type="match status" value="1"/>
</dbReference>
<evidence type="ECO:0000256" key="3">
    <source>
        <dbReference type="ARBA" id="ARBA00022737"/>
    </source>
</evidence>
<evidence type="ECO:0000256" key="4">
    <source>
        <dbReference type="ARBA" id="ARBA00022771"/>
    </source>
</evidence>
<comment type="similarity">
    <text evidence="1">Belongs to the TRIM/RBCC family.</text>
</comment>
<dbReference type="Pfam" id="PF00630">
    <property type="entry name" value="Filamin"/>
    <property type="match status" value="1"/>
</dbReference>
<dbReference type="SUPFAM" id="SSF101898">
    <property type="entry name" value="NHL repeat"/>
    <property type="match status" value="1"/>
</dbReference>
<dbReference type="Gene3D" id="2.120.10.30">
    <property type="entry name" value="TolB, C-terminal domain"/>
    <property type="match status" value="1"/>
</dbReference>
<gene>
    <name evidence="6" type="ORF">LSAA_9441</name>
</gene>
<dbReference type="InterPro" id="IPR013083">
    <property type="entry name" value="Znf_RING/FYVE/PHD"/>
</dbReference>
<evidence type="ECO:0000313" key="7">
    <source>
        <dbReference type="Proteomes" id="UP000675881"/>
    </source>
</evidence>
<proteinExistence type="inferred from homology"/>
<dbReference type="OrthoDB" id="342730at2759"/>
<dbReference type="InterPro" id="IPR001298">
    <property type="entry name" value="Filamin/ABP280_rpt"/>
</dbReference>
<dbReference type="Gene3D" id="2.60.40.10">
    <property type="entry name" value="Immunoglobulins"/>
    <property type="match status" value="1"/>
</dbReference>
<dbReference type="InterPro" id="IPR013783">
    <property type="entry name" value="Ig-like_fold"/>
</dbReference>
<dbReference type="EMBL" id="HG994584">
    <property type="protein sequence ID" value="CAF2934781.1"/>
    <property type="molecule type" value="Genomic_DNA"/>
</dbReference>
<dbReference type="InterPro" id="IPR011042">
    <property type="entry name" value="6-blade_b-propeller_TolB-like"/>
</dbReference>
<dbReference type="SMART" id="SM00184">
    <property type="entry name" value="RING"/>
    <property type="match status" value="1"/>
</dbReference>
<dbReference type="EC" id="2.3.2.27" evidence="6"/>
<dbReference type="Pfam" id="PF01436">
    <property type="entry name" value="NHL"/>
    <property type="match status" value="4"/>
</dbReference>
<name>A0A7R8H838_LEPSM</name>
<keyword evidence="5" id="KW-0862">Zinc</keyword>
<dbReference type="SUPFAM" id="SSF57850">
    <property type="entry name" value="RING/U-box"/>
    <property type="match status" value="1"/>
</dbReference>
<reference evidence="6" key="1">
    <citation type="submission" date="2021-02" db="EMBL/GenBank/DDBJ databases">
        <authorList>
            <person name="Bekaert M."/>
        </authorList>
    </citation>
    <scope>NUCLEOTIDE SEQUENCE</scope>
    <source>
        <strain evidence="6">IoA-00</strain>
    </source>
</reference>
<keyword evidence="4" id="KW-0863">Zinc-finger</keyword>
<evidence type="ECO:0000256" key="2">
    <source>
        <dbReference type="ARBA" id="ARBA00022723"/>
    </source>
</evidence>
<dbReference type="GO" id="GO:0061630">
    <property type="term" value="F:ubiquitin protein ligase activity"/>
    <property type="evidence" value="ECO:0007669"/>
    <property type="project" value="UniProtKB-EC"/>
</dbReference>
<dbReference type="PANTHER" id="PTHR24104:SF48">
    <property type="entry name" value="PROTEIN WECH"/>
    <property type="match status" value="1"/>
</dbReference>
<dbReference type="InterPro" id="IPR050952">
    <property type="entry name" value="TRIM-NHL_E3_ligases"/>
</dbReference>
<keyword evidence="3" id="KW-0677">Repeat</keyword>
<sequence>MSGGEDPSVGDTTLSCSLCGSLLKDARVLPCLHSFCKKCLLEQVKDLGKDEYPCPTCGKKVELNYEDSIEALPMNTYYSHFTGLDAPESPIQSDLERTATRKGPNRISALKASPQSSYPFNVTPWHSCANSPRPSEPWHPAPEVTSMSVQSNDNSIWKSRFNLTPLLKTGPKTSDGTTHGWQPLGEGLSVEPWNDNPTMSDSNSPPPLGGAKLLCSCTDNHPVISRCQDCLEDLCESCVNAHQRVKLTRDHIIIRYPTPNENPVSKLDNVTTSNTNCSNAVLTPPVQNADVMRVYVDAVGKAKADSEKYLNKAKLGMAQIDETKAGVHKMISRIDTRFQAVKNEVKSIAQRHVSAIQEQAQQNELSMSSLYLRKVIDQLTSCSKNGREMDLIDTCNKAVETIRKVQSQCGTLSVQEDDIIIFNPPDPSVHQEILTFGFIGGSGFAPASRAEGDGLYRGILGKEARFIVIVKDHLNEKRATGGDPIKVTILAPDTRPVRQTIFDGKNGTYRIAWKPNIEGEHIVAVTLKDKHIQDSPFKVMIRSGRNYNTIGKPLFMFGGEGETDGQLCRPWGVTCSKDGSIMVANRSNNRIEVYGKDGKFKYKFGTSGKLKGQFDRPASVVCDKMNRAIVADKDNHRIQIFTVEGEFLMMFGEKGSKSGQFNYPWDVATNSKDQILISDTRTMWKHFDSPRGVCFTSDDQAVVTDFNNHRLLVVKSDFNIAQFLGKEGVLRMVCSRGQTCVCVDEEGHIIVADSRNDRIQIFSSSGVFIKKFWI</sequence>
<keyword evidence="6" id="KW-0012">Acyltransferase</keyword>
<dbReference type="GO" id="GO:0008270">
    <property type="term" value="F:zinc ion binding"/>
    <property type="evidence" value="ECO:0007669"/>
    <property type="project" value="UniProtKB-KW"/>
</dbReference>
<dbReference type="GO" id="GO:0043161">
    <property type="term" value="P:proteasome-mediated ubiquitin-dependent protein catabolic process"/>
    <property type="evidence" value="ECO:0007669"/>
    <property type="project" value="TreeGrafter"/>
</dbReference>
<dbReference type="GO" id="GO:0005737">
    <property type="term" value="C:cytoplasm"/>
    <property type="evidence" value="ECO:0007669"/>
    <property type="project" value="UniProtKB-SubCell"/>
</dbReference>
<dbReference type="GO" id="GO:0000209">
    <property type="term" value="P:protein polyubiquitination"/>
    <property type="evidence" value="ECO:0007669"/>
    <property type="project" value="TreeGrafter"/>
</dbReference>
<dbReference type="PANTHER" id="PTHR24104">
    <property type="entry name" value="E3 UBIQUITIN-PROTEIN LIGASE NHLRC1-RELATED"/>
    <property type="match status" value="1"/>
</dbReference>
<dbReference type="Gene3D" id="3.30.40.10">
    <property type="entry name" value="Zinc/RING finger domain, C3HC4 (zinc finger)"/>
    <property type="match status" value="1"/>
</dbReference>
<organism evidence="6 7">
    <name type="scientific">Lepeophtheirus salmonis</name>
    <name type="common">Salmon louse</name>
    <name type="synonym">Caligus salmonis</name>
    <dbReference type="NCBI Taxonomy" id="72036"/>
    <lineage>
        <taxon>Eukaryota</taxon>
        <taxon>Metazoa</taxon>
        <taxon>Ecdysozoa</taxon>
        <taxon>Arthropoda</taxon>
        <taxon>Crustacea</taxon>
        <taxon>Multicrustacea</taxon>
        <taxon>Hexanauplia</taxon>
        <taxon>Copepoda</taxon>
        <taxon>Siphonostomatoida</taxon>
        <taxon>Caligidae</taxon>
        <taxon>Lepeophtheirus</taxon>
    </lineage>
</organism>
<keyword evidence="6" id="KW-0808">Transferase</keyword>